<comment type="caution">
    <text evidence="2">The sequence shown here is derived from an EMBL/GenBank/DDBJ whole genome shotgun (WGS) entry which is preliminary data.</text>
</comment>
<dbReference type="RefSeq" id="WP_345059409.1">
    <property type="nucleotide sequence ID" value="NZ_BAAAVM010000136.1"/>
</dbReference>
<evidence type="ECO:0000313" key="2">
    <source>
        <dbReference type="EMBL" id="GAA2779437.1"/>
    </source>
</evidence>
<feature type="compositionally biased region" description="Low complexity" evidence="1">
    <location>
        <begin position="28"/>
        <end position="43"/>
    </location>
</feature>
<name>A0ABN3V6P1_9ACTN</name>
<feature type="compositionally biased region" description="Polar residues" evidence="1">
    <location>
        <begin position="1"/>
        <end position="13"/>
    </location>
</feature>
<accession>A0ABN3V6P1</accession>
<dbReference type="Proteomes" id="UP001500893">
    <property type="component" value="Unassembled WGS sequence"/>
</dbReference>
<dbReference type="EMBL" id="BAAAVM010000136">
    <property type="protein sequence ID" value="GAA2779437.1"/>
    <property type="molecule type" value="Genomic_DNA"/>
</dbReference>
<gene>
    <name evidence="2" type="ORF">GCM10010521_68160</name>
</gene>
<evidence type="ECO:0000313" key="3">
    <source>
        <dbReference type="Proteomes" id="UP001500893"/>
    </source>
</evidence>
<protein>
    <submittedName>
        <fullName evidence="2">Uncharacterized protein</fullName>
    </submittedName>
</protein>
<sequence length="142" mass="14293">MTETNNETGKQSGPAQDTAAKARRAADKATAPAGRAAKKAVAGTDDAVSAAKSGTERAAEATGAAARTAARGVESGRQAIVTASGQVAATAKTAWAVVAHRKMLAAGVGAGLTALSAASYTWGRRAERHTHGPLTRWTQGRI</sequence>
<organism evidence="2 3">
    <name type="scientific">Streptomyces rameus</name>
    <dbReference type="NCBI Taxonomy" id="68261"/>
    <lineage>
        <taxon>Bacteria</taxon>
        <taxon>Bacillati</taxon>
        <taxon>Actinomycetota</taxon>
        <taxon>Actinomycetes</taxon>
        <taxon>Kitasatosporales</taxon>
        <taxon>Streptomycetaceae</taxon>
        <taxon>Streptomyces</taxon>
    </lineage>
</organism>
<keyword evidence="3" id="KW-1185">Reference proteome</keyword>
<feature type="region of interest" description="Disordered" evidence="1">
    <location>
        <begin position="1"/>
        <end position="45"/>
    </location>
</feature>
<proteinExistence type="predicted"/>
<reference evidence="2 3" key="1">
    <citation type="journal article" date="2019" name="Int. J. Syst. Evol. Microbiol.">
        <title>The Global Catalogue of Microorganisms (GCM) 10K type strain sequencing project: providing services to taxonomists for standard genome sequencing and annotation.</title>
        <authorList>
            <consortium name="The Broad Institute Genomics Platform"/>
            <consortium name="The Broad Institute Genome Sequencing Center for Infectious Disease"/>
            <person name="Wu L."/>
            <person name="Ma J."/>
        </authorList>
    </citation>
    <scope>NUCLEOTIDE SEQUENCE [LARGE SCALE GENOMIC DNA]</scope>
    <source>
        <strain evidence="2 3">JCM 11574</strain>
    </source>
</reference>
<evidence type="ECO:0000256" key="1">
    <source>
        <dbReference type="SAM" id="MobiDB-lite"/>
    </source>
</evidence>